<proteinExistence type="predicted"/>
<feature type="region of interest" description="Disordered" evidence="1">
    <location>
        <begin position="293"/>
        <end position="318"/>
    </location>
</feature>
<dbReference type="Proteomes" id="UP000034081">
    <property type="component" value="Unassembled WGS sequence"/>
</dbReference>
<protein>
    <submittedName>
        <fullName evidence="3">Uncharacterized protein</fullName>
    </submittedName>
</protein>
<comment type="caution">
    <text evidence="3">The sequence shown here is derived from an EMBL/GenBank/DDBJ whole genome shotgun (WGS) entry which is preliminary data.</text>
</comment>
<dbReference type="STRING" id="1618570.UT08_C0001G0134"/>
<feature type="region of interest" description="Disordered" evidence="1">
    <location>
        <begin position="54"/>
        <end position="86"/>
    </location>
</feature>
<dbReference type="AlphaFoldDB" id="A0A0G0L2S3"/>
<keyword evidence="2" id="KW-0472">Membrane</keyword>
<accession>A0A0G0L2S3</accession>
<keyword evidence="2" id="KW-1133">Transmembrane helix</keyword>
<gene>
    <name evidence="3" type="ORF">UT08_C0001G0134</name>
</gene>
<keyword evidence="2" id="KW-0812">Transmembrane</keyword>
<name>A0A0G0L2S3_9BACT</name>
<feature type="transmembrane region" description="Helical" evidence="2">
    <location>
        <begin position="351"/>
        <end position="373"/>
    </location>
</feature>
<organism evidence="3 4">
    <name type="scientific">Candidatus Woesebacteria bacterium GW2011_GWB1_38_8</name>
    <dbReference type="NCBI Taxonomy" id="1618570"/>
    <lineage>
        <taxon>Bacteria</taxon>
        <taxon>Candidatus Woeseibacteriota</taxon>
    </lineage>
</organism>
<dbReference type="EMBL" id="LBVL01000001">
    <property type="protein sequence ID" value="KKQ86268.1"/>
    <property type="molecule type" value="Genomic_DNA"/>
</dbReference>
<evidence type="ECO:0000313" key="4">
    <source>
        <dbReference type="Proteomes" id="UP000034081"/>
    </source>
</evidence>
<evidence type="ECO:0000313" key="3">
    <source>
        <dbReference type="EMBL" id="KKQ86268.1"/>
    </source>
</evidence>
<reference evidence="3 4" key="1">
    <citation type="journal article" date="2015" name="Nature">
        <title>rRNA introns, odd ribosomes, and small enigmatic genomes across a large radiation of phyla.</title>
        <authorList>
            <person name="Brown C.T."/>
            <person name="Hug L.A."/>
            <person name="Thomas B.C."/>
            <person name="Sharon I."/>
            <person name="Castelle C.J."/>
            <person name="Singh A."/>
            <person name="Wilkins M.J."/>
            <person name="Williams K.H."/>
            <person name="Banfield J.F."/>
        </authorList>
    </citation>
    <scope>NUCLEOTIDE SEQUENCE [LARGE SCALE GENOMIC DNA]</scope>
</reference>
<sequence>MFGKSKFFIINLLVISIMLSRVFAFSVNATELVITDNGSGSQSELNLTTQTQTDVIQSNDSQVSNNIDTSASTGNNEASLNTNSDVNITTGDATSVTSIENSTNTLIVEAGCCESGTIANVSGNGAESENSININSTNQTNIIGEQTARITNNIIGYASTGSNKANYNTSGSVTIVTGDIKAKVNLLNDPLNISNIEVRTGNPNLIAKIAGNGFYSTNYISVSQDNLSNVFTNFSADIGNYFVWDLLTGENEANGNTDGNVIIKTGNVELEIFIKNFVNLGKVKVECCPIEEEIPDGNRPEEHPKSEEKKDIGGDGGGGGGQILPEAAAVSAGGPGIVGLSDTSSDQAQSIFFWLALTLITFGGKIILGEFFPRKFATRVTKRVK</sequence>
<evidence type="ECO:0000256" key="2">
    <source>
        <dbReference type="SAM" id="Phobius"/>
    </source>
</evidence>
<feature type="compositionally biased region" description="Basic and acidic residues" evidence="1">
    <location>
        <begin position="296"/>
        <end position="313"/>
    </location>
</feature>
<evidence type="ECO:0000256" key="1">
    <source>
        <dbReference type="SAM" id="MobiDB-lite"/>
    </source>
</evidence>